<dbReference type="OrthoDB" id="414708at2759"/>
<dbReference type="Pfam" id="PF18953">
    <property type="entry name" value="SAP_new25"/>
    <property type="match status" value="1"/>
</dbReference>
<keyword evidence="3" id="KW-1185">Reference proteome</keyword>
<reference evidence="2 3" key="1">
    <citation type="submission" date="2016-02" db="EMBL/GenBank/DDBJ databases">
        <title>Genome analysis of coral dinoflagellate symbionts highlights evolutionary adaptations to a symbiotic lifestyle.</title>
        <authorList>
            <person name="Aranda M."/>
            <person name="Li Y."/>
            <person name="Liew Y.J."/>
            <person name="Baumgarten S."/>
            <person name="Simakov O."/>
            <person name="Wilson M."/>
            <person name="Piel J."/>
            <person name="Ashoor H."/>
            <person name="Bougouffa S."/>
            <person name="Bajic V.B."/>
            <person name="Ryu T."/>
            <person name="Ravasi T."/>
            <person name="Bayer T."/>
            <person name="Micklem G."/>
            <person name="Kim H."/>
            <person name="Bhak J."/>
            <person name="Lajeunesse T.C."/>
            <person name="Voolstra C.R."/>
        </authorList>
    </citation>
    <scope>NUCLEOTIDE SEQUENCE [LARGE SCALE GENOMIC DNA]</scope>
    <source>
        <strain evidence="2 3">CCMP2467</strain>
    </source>
</reference>
<accession>A0A1Q9DDT2</accession>
<dbReference type="AlphaFoldDB" id="A0A1Q9DDT2"/>
<proteinExistence type="predicted"/>
<dbReference type="Pfam" id="PF20026">
    <property type="entry name" value="DUF6434"/>
    <property type="match status" value="1"/>
</dbReference>
<dbReference type="InterPro" id="IPR045492">
    <property type="entry name" value="DUF6434"/>
</dbReference>
<protein>
    <submittedName>
        <fullName evidence="2">Uncharacterized protein</fullName>
    </submittedName>
</protein>
<dbReference type="EMBL" id="LSRX01000586">
    <property type="protein sequence ID" value="OLP93341.1"/>
    <property type="molecule type" value="Genomic_DNA"/>
</dbReference>
<comment type="caution">
    <text evidence="2">The sequence shown here is derived from an EMBL/GenBank/DDBJ whole genome shotgun (WGS) entry which is preliminary data.</text>
</comment>
<feature type="region of interest" description="Disordered" evidence="1">
    <location>
        <begin position="200"/>
        <end position="221"/>
    </location>
</feature>
<evidence type="ECO:0000313" key="2">
    <source>
        <dbReference type="EMBL" id="OLP93341.1"/>
    </source>
</evidence>
<evidence type="ECO:0000256" key="1">
    <source>
        <dbReference type="SAM" id="MobiDB-lite"/>
    </source>
</evidence>
<organism evidence="2 3">
    <name type="scientific">Symbiodinium microadriaticum</name>
    <name type="common">Dinoflagellate</name>
    <name type="synonym">Zooxanthella microadriatica</name>
    <dbReference type="NCBI Taxonomy" id="2951"/>
    <lineage>
        <taxon>Eukaryota</taxon>
        <taxon>Sar</taxon>
        <taxon>Alveolata</taxon>
        <taxon>Dinophyceae</taxon>
        <taxon>Suessiales</taxon>
        <taxon>Symbiodiniaceae</taxon>
        <taxon>Symbiodinium</taxon>
    </lineage>
</organism>
<name>A0A1Q9DDT2_SYMMI</name>
<dbReference type="Proteomes" id="UP000186817">
    <property type="component" value="Unassembled WGS sequence"/>
</dbReference>
<evidence type="ECO:0000313" key="3">
    <source>
        <dbReference type="Proteomes" id="UP000186817"/>
    </source>
</evidence>
<feature type="compositionally biased region" description="Low complexity" evidence="1">
    <location>
        <begin position="205"/>
        <end position="217"/>
    </location>
</feature>
<gene>
    <name evidence="2" type="ORF">AK812_SmicGene24767</name>
</gene>
<sequence length="344" mass="38410">MSASENGGIALMVELCKKMHNARIETDLDGALEKAKAAENLQAFTYLDAFKRLQHPPGTKLRRCGEKRRQLQIFSAPTRSFERKHQAWLGTLAALNASGAASEGSEGPLADNPAWLESLAFRALPGLLVYLQAMAPKKVMKSDAPLKRPKLTAKLDSKTFGRCYWEVKELTDFCHEQGLSVTGLKADKARRVEIFLRSGRKEASSPKSSSSGSRDSALPGGITLKTPVRNYNNDAITRTFFQKHCGEGFRFNDYLRGFAKAVPKGKPMTYGDLVNGWKAAEDKRAQGMTRIGKQFEYNQFARDFFAANASSSRQDMMSAWRTVRSFQGPNTYKEYKKLQKRKAS</sequence>